<dbReference type="Pfam" id="PF05193">
    <property type="entry name" value="Peptidase_M16_C"/>
    <property type="match status" value="1"/>
</dbReference>
<feature type="compositionally biased region" description="Acidic residues" evidence="1">
    <location>
        <begin position="1005"/>
        <end position="1050"/>
    </location>
</feature>
<protein>
    <recommendedName>
        <fullName evidence="6">Mitochondrial presequence protease</fullName>
    </recommendedName>
</protein>
<dbReference type="STRING" id="984486.A0A1E3QKB0"/>
<reference evidence="5" key="1">
    <citation type="submission" date="2016-05" db="EMBL/GenBank/DDBJ databases">
        <title>Comparative genomics of biotechnologically important yeasts.</title>
        <authorList>
            <consortium name="DOE Joint Genome Institute"/>
            <person name="Riley R."/>
            <person name="Haridas S."/>
            <person name="Wolfe K.H."/>
            <person name="Lopes M.R."/>
            <person name="Hittinger C.T."/>
            <person name="Goker M."/>
            <person name="Salamov A."/>
            <person name="Wisecaver J."/>
            <person name="Long T.M."/>
            <person name="Aerts A.L."/>
            <person name="Barry K."/>
            <person name="Choi C."/>
            <person name="Clum A."/>
            <person name="Coughlan A.Y."/>
            <person name="Deshpande S."/>
            <person name="Douglass A.P."/>
            <person name="Hanson S.J."/>
            <person name="Klenk H.-P."/>
            <person name="Labutti K."/>
            <person name="Lapidus A."/>
            <person name="Lindquist E."/>
            <person name="Lipzen A."/>
            <person name="Meier-Kolthoff J.P."/>
            <person name="Ohm R.A."/>
            <person name="Otillar R.P."/>
            <person name="Pangilinan J."/>
            <person name="Peng Y."/>
            <person name="Rokas A."/>
            <person name="Rosa C.A."/>
            <person name="Scheuner C."/>
            <person name="Sibirny A.A."/>
            <person name="Slot J.C."/>
            <person name="Stielow J.B."/>
            <person name="Sun H."/>
            <person name="Kurtzman C.P."/>
            <person name="Blackwell M."/>
            <person name="Grigoriev I.V."/>
            <person name="Jeffries T.W."/>
        </authorList>
    </citation>
    <scope>NUCLEOTIDE SEQUENCE [LARGE SCALE GENOMIC DNA]</scope>
    <source>
        <strain evidence="5">NRRL Y-12698</strain>
    </source>
</reference>
<dbReference type="Gene3D" id="3.30.830.10">
    <property type="entry name" value="Metalloenzyme, LuxS/M16 peptidase-like"/>
    <property type="match status" value="4"/>
</dbReference>
<dbReference type="PANTHER" id="PTHR43016">
    <property type="entry name" value="PRESEQUENCE PROTEASE"/>
    <property type="match status" value="1"/>
</dbReference>
<evidence type="ECO:0000259" key="2">
    <source>
        <dbReference type="Pfam" id="PF00675"/>
    </source>
</evidence>
<dbReference type="InterPro" id="IPR011249">
    <property type="entry name" value="Metalloenz_LuxS/M16"/>
</dbReference>
<name>A0A1E3QKB0_9ASCO</name>
<dbReference type="EMBL" id="KV454437">
    <property type="protein sequence ID" value="ODQ78123.1"/>
    <property type="molecule type" value="Genomic_DNA"/>
</dbReference>
<organism evidence="4 5">
    <name type="scientific">Babjeviella inositovora NRRL Y-12698</name>
    <dbReference type="NCBI Taxonomy" id="984486"/>
    <lineage>
        <taxon>Eukaryota</taxon>
        <taxon>Fungi</taxon>
        <taxon>Dikarya</taxon>
        <taxon>Ascomycota</taxon>
        <taxon>Saccharomycotina</taxon>
        <taxon>Pichiomycetes</taxon>
        <taxon>Serinales incertae sedis</taxon>
        <taxon>Babjeviella</taxon>
    </lineage>
</organism>
<evidence type="ECO:0000313" key="4">
    <source>
        <dbReference type="EMBL" id="ODQ78123.1"/>
    </source>
</evidence>
<dbReference type="GeneID" id="30150796"/>
<evidence type="ECO:0000259" key="3">
    <source>
        <dbReference type="Pfam" id="PF05193"/>
    </source>
</evidence>
<sequence length="1050" mass="115859">MTNLQLQSSFKVDYAPAHIKKWRSSRTGLQLTYINQSTPVVNGYFAVATECTDDSGSPHTLEHLIFMGSDNYKYKGLLDTLGNRCFSSTNAWTAVDQTVYTLTTAGWEGFQMLLPIYLDHLFRPTLTDEACYTEVYHIDGKAKEKGVVFSEMQGIANQSWFLSDLESSRALYSPESGYSSETGGLLPSLRELTNERISKFHRDNYRSDNLCVIITGSVDETELLATIEKFDAALPTLADLPPHKRPFVDSPVDTHLQLSVLKTIEFPDDDESSGEIQFNWLGPAHGNVTANVALDILGTYLTDSPAAYLQQALVEIDEPLATEVEYYTSDLLRTRLVMNVSGVPYAQLDTVAAKVLELLTAHTVDVVRVRQVLEQQRLKFVFATEKSPELLSTIAIEEFMYGNVDGTDLAKWTQNLDEYDELLEWTEEQWTAMLRLVFVSSPHVTVIARPSATLYEEHKKVDKALLKKRKGAFGKEGLEKLRKKLEDATALNDTPIPEALLVEFGRPDPAKIEFINTVSVKAGTNTLVDSAYTSGASLEVARHVAADAQLPLFFHFEHYESQFITVNAMFGSFAVPEALLPYMELFEELMFALPIQNADGSETPYQDAIAALKQDTVEAWFHSSFQGQFDEVVNVTVQVEKHKVAKAVEWIRKSLFDSVFTKARVKNAVDKLALSLPEKKRDGSTMLNSVYNRSSLSARSMRVAKDCLTLEAFLKDTSALLESDEGLATVLATLNEVRSQLFTNGNMRLVVAGDILSIEKPVSVFDVLVIGNTTAVSAIPRTLAALKPESDVRGKAFLISAPASDSAYLIAATKIPTDYLHPDMPKIALVSEYLQAVEGPFWRGIRGTGLAYGANIHRDLEFGNLMFDIYRGSDGEEALKVAHTIIQGFATGETPFVQSAMEGAVASLVNTVVNGQSNSLSTGNGKILDVVFKNRGGDFTTKFLGQVQKLTVQDLQDTTNKYFVNLFDAGKSSIFGCVSPSKEAAFTETLTRLGYQVSVETLEADHEESGEETGEEETGDEETDSEDIDSDETDSEETDSETGSEASDGE</sequence>
<feature type="region of interest" description="Disordered" evidence="1">
    <location>
        <begin position="1002"/>
        <end position="1050"/>
    </location>
</feature>
<dbReference type="InterPro" id="IPR007863">
    <property type="entry name" value="Peptidase_M16_C"/>
</dbReference>
<keyword evidence="5" id="KW-1185">Reference proteome</keyword>
<dbReference type="Pfam" id="PF00675">
    <property type="entry name" value="Peptidase_M16"/>
    <property type="match status" value="1"/>
</dbReference>
<dbReference type="FunFam" id="3.30.830.10:FF:000015">
    <property type="entry name" value="Putative zinc metalloprotease"/>
    <property type="match status" value="1"/>
</dbReference>
<dbReference type="Proteomes" id="UP000094336">
    <property type="component" value="Unassembled WGS sequence"/>
</dbReference>
<accession>A0A1E3QKB0</accession>
<proteinExistence type="predicted"/>
<feature type="domain" description="Peptidase M16 N-terminal" evidence="2">
    <location>
        <begin position="51"/>
        <end position="139"/>
    </location>
</feature>
<dbReference type="RefSeq" id="XP_018983451.1">
    <property type="nucleotide sequence ID" value="XM_019132943.1"/>
</dbReference>
<dbReference type="InterPro" id="IPR011765">
    <property type="entry name" value="Pept_M16_N"/>
</dbReference>
<evidence type="ECO:0000313" key="5">
    <source>
        <dbReference type="Proteomes" id="UP000094336"/>
    </source>
</evidence>
<dbReference type="OrthoDB" id="4953at2759"/>
<dbReference type="GO" id="GO:0046872">
    <property type="term" value="F:metal ion binding"/>
    <property type="evidence" value="ECO:0007669"/>
    <property type="project" value="InterPro"/>
</dbReference>
<dbReference type="FunFam" id="3.30.830.10:FF:000031">
    <property type="entry name" value="Putative zinc metalloprotease"/>
    <property type="match status" value="1"/>
</dbReference>
<dbReference type="PANTHER" id="PTHR43016:SF16">
    <property type="entry name" value="METALLOPROTEASE, PUTATIVE (AFU_ORTHOLOGUE AFUA_4G07610)-RELATED"/>
    <property type="match status" value="1"/>
</dbReference>
<evidence type="ECO:0000256" key="1">
    <source>
        <dbReference type="SAM" id="MobiDB-lite"/>
    </source>
</evidence>
<gene>
    <name evidence="4" type="ORF">BABINDRAFT_93187</name>
</gene>
<evidence type="ECO:0008006" key="6">
    <source>
        <dbReference type="Google" id="ProtNLM"/>
    </source>
</evidence>
<dbReference type="SUPFAM" id="SSF63411">
    <property type="entry name" value="LuxS/MPP-like metallohydrolase"/>
    <property type="match status" value="4"/>
</dbReference>
<dbReference type="AlphaFoldDB" id="A0A1E3QKB0"/>
<feature type="domain" description="Peptidase M16 C-terminal" evidence="3">
    <location>
        <begin position="192"/>
        <end position="329"/>
    </location>
</feature>